<dbReference type="SMART" id="SM01235">
    <property type="entry name" value="Haem_bd"/>
    <property type="match status" value="1"/>
</dbReference>
<dbReference type="AlphaFoldDB" id="A0A917MD66"/>
<evidence type="ECO:0000313" key="2">
    <source>
        <dbReference type="EMBL" id="GGG95262.1"/>
    </source>
</evidence>
<comment type="caution">
    <text evidence="2">The sequence shown here is derived from an EMBL/GenBank/DDBJ whole genome shotgun (WGS) entry which is preliminary data.</text>
</comment>
<accession>A0A917MD66</accession>
<dbReference type="Pfam" id="PF14376">
    <property type="entry name" value="Haem_bd"/>
    <property type="match status" value="1"/>
</dbReference>
<dbReference type="InterPro" id="IPR025992">
    <property type="entry name" value="Haem-bd"/>
</dbReference>
<dbReference type="RefSeq" id="WP_188598264.1">
    <property type="nucleotide sequence ID" value="NZ_BMJW01000001.1"/>
</dbReference>
<gene>
    <name evidence="2" type="ORF">GCM10011416_10950</name>
</gene>
<protein>
    <submittedName>
        <fullName evidence="2">Heme-binding protein</fullName>
    </submittedName>
</protein>
<feature type="domain" description="Haem-binding" evidence="1">
    <location>
        <begin position="12"/>
        <end position="147"/>
    </location>
</feature>
<keyword evidence="3" id="KW-1185">Reference proteome</keyword>
<reference evidence="2" key="1">
    <citation type="journal article" date="2014" name="Int. J. Syst. Evol. Microbiol.">
        <title>Complete genome sequence of Corynebacterium casei LMG S-19264T (=DSM 44701T), isolated from a smear-ripened cheese.</title>
        <authorList>
            <consortium name="US DOE Joint Genome Institute (JGI-PGF)"/>
            <person name="Walter F."/>
            <person name="Albersmeier A."/>
            <person name="Kalinowski J."/>
            <person name="Ruckert C."/>
        </authorList>
    </citation>
    <scope>NUCLEOTIDE SEQUENCE</scope>
    <source>
        <strain evidence="2">CGMCC 1.15763</strain>
    </source>
</reference>
<name>A0A917MD66_9FLAO</name>
<evidence type="ECO:0000259" key="1">
    <source>
        <dbReference type="SMART" id="SM01235"/>
    </source>
</evidence>
<sequence length="157" mass="18233">MKILKRIGWVLLIALVIAQFFGPEKNEGDLTSISVLIAETNPSAEVHTILKESCFDCHSDKTRYPWYNSITPLNYWLADHVKVGKKKLNFSKWGDYTLKRKEHKLEEVYELVEEGEMPLDSYTWTHTEARLSQAQIDAVVNWAKEAQAKYKQQMQAE</sequence>
<proteinExistence type="predicted"/>
<dbReference type="Proteomes" id="UP000633278">
    <property type="component" value="Unassembled WGS sequence"/>
</dbReference>
<organism evidence="2 3">
    <name type="scientific">Polaribacter pacificus</name>
    <dbReference type="NCBI Taxonomy" id="1775173"/>
    <lineage>
        <taxon>Bacteria</taxon>
        <taxon>Pseudomonadati</taxon>
        <taxon>Bacteroidota</taxon>
        <taxon>Flavobacteriia</taxon>
        <taxon>Flavobacteriales</taxon>
        <taxon>Flavobacteriaceae</taxon>
    </lineage>
</organism>
<reference evidence="2" key="2">
    <citation type="submission" date="2020-09" db="EMBL/GenBank/DDBJ databases">
        <authorList>
            <person name="Sun Q."/>
            <person name="Zhou Y."/>
        </authorList>
    </citation>
    <scope>NUCLEOTIDE SEQUENCE</scope>
    <source>
        <strain evidence="2">CGMCC 1.15763</strain>
    </source>
</reference>
<dbReference type="EMBL" id="BMJW01000001">
    <property type="protein sequence ID" value="GGG95262.1"/>
    <property type="molecule type" value="Genomic_DNA"/>
</dbReference>
<evidence type="ECO:0000313" key="3">
    <source>
        <dbReference type="Proteomes" id="UP000633278"/>
    </source>
</evidence>